<feature type="repeat" description="ANK" evidence="1">
    <location>
        <begin position="179"/>
        <end position="211"/>
    </location>
</feature>
<dbReference type="PANTHER" id="PTHR46224:SF24">
    <property type="match status" value="1"/>
</dbReference>
<keyword evidence="4" id="KW-1185">Reference proteome</keyword>
<dbReference type="SUPFAM" id="SSF48403">
    <property type="entry name" value="Ankyrin repeat"/>
    <property type="match status" value="1"/>
</dbReference>
<evidence type="ECO:0000313" key="4">
    <source>
        <dbReference type="Proteomes" id="UP001231189"/>
    </source>
</evidence>
<evidence type="ECO:0000256" key="2">
    <source>
        <dbReference type="PROSITE-ProRule" id="PRU00339"/>
    </source>
</evidence>
<organism evidence="3 4">
    <name type="scientific">Lolium multiflorum</name>
    <name type="common">Italian ryegrass</name>
    <name type="synonym">Lolium perenne subsp. multiflorum</name>
    <dbReference type="NCBI Taxonomy" id="4521"/>
    <lineage>
        <taxon>Eukaryota</taxon>
        <taxon>Viridiplantae</taxon>
        <taxon>Streptophyta</taxon>
        <taxon>Embryophyta</taxon>
        <taxon>Tracheophyta</taxon>
        <taxon>Spermatophyta</taxon>
        <taxon>Magnoliopsida</taxon>
        <taxon>Liliopsida</taxon>
        <taxon>Poales</taxon>
        <taxon>Poaceae</taxon>
        <taxon>BOP clade</taxon>
        <taxon>Pooideae</taxon>
        <taxon>Poodae</taxon>
        <taxon>Poeae</taxon>
        <taxon>Poeae Chloroplast Group 2 (Poeae type)</taxon>
        <taxon>Loliodinae</taxon>
        <taxon>Loliinae</taxon>
        <taxon>Lolium</taxon>
    </lineage>
</organism>
<dbReference type="InterPro" id="IPR036770">
    <property type="entry name" value="Ankyrin_rpt-contain_sf"/>
</dbReference>
<dbReference type="AlphaFoldDB" id="A0AAD8SDD3"/>
<feature type="repeat" description="ANK" evidence="1">
    <location>
        <begin position="147"/>
        <end position="179"/>
    </location>
</feature>
<dbReference type="Pfam" id="PF00515">
    <property type="entry name" value="TPR_1"/>
    <property type="match status" value="1"/>
</dbReference>
<keyword evidence="1" id="KW-0040">ANK repeat</keyword>
<dbReference type="PROSITE" id="PS50005">
    <property type="entry name" value="TPR"/>
    <property type="match status" value="1"/>
</dbReference>
<dbReference type="SMART" id="SM00248">
    <property type="entry name" value="ANK"/>
    <property type="match status" value="7"/>
</dbReference>
<dbReference type="InterPro" id="IPR019734">
    <property type="entry name" value="TPR_rpt"/>
</dbReference>
<dbReference type="EMBL" id="JAUUTY010000004">
    <property type="protein sequence ID" value="KAK1649316.1"/>
    <property type="molecule type" value="Genomic_DNA"/>
</dbReference>
<dbReference type="InterPro" id="IPR002110">
    <property type="entry name" value="Ankyrin_rpt"/>
</dbReference>
<reference evidence="3" key="1">
    <citation type="submission" date="2023-07" db="EMBL/GenBank/DDBJ databases">
        <title>A chromosome-level genome assembly of Lolium multiflorum.</title>
        <authorList>
            <person name="Chen Y."/>
            <person name="Copetti D."/>
            <person name="Kolliker R."/>
            <person name="Studer B."/>
        </authorList>
    </citation>
    <scope>NUCLEOTIDE SEQUENCE</scope>
    <source>
        <strain evidence="3">02402/16</strain>
        <tissue evidence="3">Leaf</tissue>
    </source>
</reference>
<keyword evidence="2" id="KW-0802">TPR repeat</keyword>
<feature type="repeat" description="TPR" evidence="2">
    <location>
        <begin position="406"/>
        <end position="439"/>
    </location>
</feature>
<dbReference type="Gene3D" id="1.25.40.10">
    <property type="entry name" value="Tetratricopeptide repeat domain"/>
    <property type="match status" value="1"/>
</dbReference>
<dbReference type="PRINTS" id="PR01415">
    <property type="entry name" value="ANKYRIN"/>
</dbReference>
<name>A0AAD8SDD3_LOLMU</name>
<dbReference type="InterPro" id="IPR011990">
    <property type="entry name" value="TPR-like_helical_dom_sf"/>
</dbReference>
<evidence type="ECO:0000256" key="1">
    <source>
        <dbReference type="PROSITE-ProRule" id="PRU00023"/>
    </source>
</evidence>
<dbReference type="Pfam" id="PF12796">
    <property type="entry name" value="Ank_2"/>
    <property type="match status" value="2"/>
</dbReference>
<dbReference type="SUPFAM" id="SSF48452">
    <property type="entry name" value="TPR-like"/>
    <property type="match status" value="1"/>
</dbReference>
<gene>
    <name evidence="3" type="ORF">QYE76_067121</name>
</gene>
<dbReference type="PROSITE" id="PS50297">
    <property type="entry name" value="ANK_REP_REGION"/>
    <property type="match status" value="5"/>
</dbReference>
<protein>
    <submittedName>
        <fullName evidence="3">Uncharacterized protein</fullName>
    </submittedName>
</protein>
<feature type="repeat" description="ANK" evidence="1">
    <location>
        <begin position="114"/>
        <end position="146"/>
    </location>
</feature>
<proteinExistence type="predicted"/>
<dbReference type="Proteomes" id="UP001231189">
    <property type="component" value="Unassembled WGS sequence"/>
</dbReference>
<feature type="repeat" description="ANK" evidence="1">
    <location>
        <begin position="245"/>
        <end position="277"/>
    </location>
</feature>
<dbReference type="Pfam" id="PF13637">
    <property type="entry name" value="Ank_4"/>
    <property type="match status" value="1"/>
</dbReference>
<dbReference type="Gene3D" id="1.25.40.20">
    <property type="entry name" value="Ankyrin repeat-containing domain"/>
    <property type="match status" value="2"/>
</dbReference>
<dbReference type="SMART" id="SM00028">
    <property type="entry name" value="TPR"/>
    <property type="match status" value="3"/>
</dbReference>
<dbReference type="InterPro" id="IPR051616">
    <property type="entry name" value="Cul2-RING_E3_ligase_SR"/>
</dbReference>
<comment type="caution">
    <text evidence="3">The sequence shown here is derived from an EMBL/GenBank/DDBJ whole genome shotgun (WGS) entry which is preliminary data.</text>
</comment>
<sequence>MRAWPHTFLLPPGPSCSPGPCPIHIFFLTANMLAVVPRTFGPAQSSAAAAATMASSTSDIEAALRRLAKEKDLRGGKDAKGETVLHLAASQGCVGSCRFLVEELGFDVNCVSNTGVTPMLFAALEGNVQVMRYLLDHDGDPAMPDDKGSTPLHLAAEEGHCEAVRLLLSKGVRVDPIDHRATPLHLAAAKDHDQVVKVLLEHGADPNRVVHHVFSPLMMAVRGKALKCMRLLIEAGADVNAHGYSGPTPLTEAVDDGLTNFVKVLLEAGADPNIPNQHGVIPIELAAARGRRKLVEILFPRTKPIRSLPDWSIDGIIRHFNSPHINPLQAAVSGKERIADLKSQGKEAFGKKDYIAAMYFYGLVMEIDPFDAAMFANRSLCWLRKGEGDRALQDARHCKMMKPGWSKAWYREGAALRFMKDYEGAAAAFHRALQLDPKSNEIKEALREAVKSMEEMQHN</sequence>
<dbReference type="PANTHER" id="PTHR46224">
    <property type="entry name" value="ANKYRIN REPEAT FAMILY PROTEIN"/>
    <property type="match status" value="1"/>
</dbReference>
<accession>A0AAD8SDD3</accession>
<evidence type="ECO:0000313" key="3">
    <source>
        <dbReference type="EMBL" id="KAK1649316.1"/>
    </source>
</evidence>
<dbReference type="PROSITE" id="PS50088">
    <property type="entry name" value="ANK_REPEAT"/>
    <property type="match status" value="5"/>
</dbReference>
<feature type="repeat" description="ANK" evidence="1">
    <location>
        <begin position="212"/>
        <end position="244"/>
    </location>
</feature>